<name>A0ABM1A3S3_APLCA</name>
<dbReference type="InterPro" id="IPR021896">
    <property type="entry name" value="THAP9-like_HTH"/>
</dbReference>
<sequence length="215" mass="24879">MPKKNDKVCSEHFLPIDYVDGKERHTLNGKAVPSKFPGYPAHKQQADKKRPSPNKRKLPLPEEPSPKRPTLNPSVSVGLDHTYHSPSTEVKVQQLQKKWKEACGKLKEKNREVKLLSEKLKRRESKISTLLEKLQELKLINEEHCEILKENFPENTFLLIENELAQQGKLKSQLRYSDEIKAFAVTLHYYSAAAYEYLSTFLHLPHAASIRRWVS</sequence>
<dbReference type="RefSeq" id="XP_012940239.1">
    <property type="nucleotide sequence ID" value="XM_013084785.2"/>
</dbReference>
<evidence type="ECO:0000259" key="3">
    <source>
        <dbReference type="Pfam" id="PF12017"/>
    </source>
</evidence>
<feature type="domain" description="THAP9-like helix-turn-helix" evidence="3">
    <location>
        <begin position="133"/>
        <end position="213"/>
    </location>
</feature>
<keyword evidence="4" id="KW-1185">Reference proteome</keyword>
<gene>
    <name evidence="5" type="primary">LOC106012292</name>
</gene>
<reference evidence="5" key="1">
    <citation type="submission" date="2025-08" db="UniProtKB">
        <authorList>
            <consortium name="RefSeq"/>
        </authorList>
    </citation>
    <scope>IDENTIFICATION</scope>
</reference>
<evidence type="ECO:0000256" key="2">
    <source>
        <dbReference type="SAM" id="MobiDB-lite"/>
    </source>
</evidence>
<accession>A0ABM1A3S3</accession>
<protein>
    <submittedName>
        <fullName evidence="5">THAP domain-containing protein 1-like</fullName>
    </submittedName>
</protein>
<feature type="coiled-coil region" evidence="1">
    <location>
        <begin position="92"/>
        <end position="140"/>
    </location>
</feature>
<keyword evidence="1" id="KW-0175">Coiled coil</keyword>
<proteinExistence type="predicted"/>
<evidence type="ECO:0000313" key="5">
    <source>
        <dbReference type="RefSeq" id="XP_012940239.1"/>
    </source>
</evidence>
<evidence type="ECO:0000313" key="4">
    <source>
        <dbReference type="Proteomes" id="UP000694888"/>
    </source>
</evidence>
<dbReference type="GeneID" id="106012292"/>
<dbReference type="Pfam" id="PF12017">
    <property type="entry name" value="Tnp_P_element"/>
    <property type="match status" value="1"/>
</dbReference>
<organism evidence="4 5">
    <name type="scientific">Aplysia californica</name>
    <name type="common">California sea hare</name>
    <dbReference type="NCBI Taxonomy" id="6500"/>
    <lineage>
        <taxon>Eukaryota</taxon>
        <taxon>Metazoa</taxon>
        <taxon>Spiralia</taxon>
        <taxon>Lophotrochozoa</taxon>
        <taxon>Mollusca</taxon>
        <taxon>Gastropoda</taxon>
        <taxon>Heterobranchia</taxon>
        <taxon>Euthyneura</taxon>
        <taxon>Tectipleura</taxon>
        <taxon>Aplysiida</taxon>
        <taxon>Aplysioidea</taxon>
        <taxon>Aplysiidae</taxon>
        <taxon>Aplysia</taxon>
    </lineage>
</organism>
<dbReference type="Proteomes" id="UP000694888">
    <property type="component" value="Unplaced"/>
</dbReference>
<feature type="region of interest" description="Disordered" evidence="2">
    <location>
        <begin position="19"/>
        <end position="78"/>
    </location>
</feature>
<evidence type="ECO:0000256" key="1">
    <source>
        <dbReference type="SAM" id="Coils"/>
    </source>
</evidence>